<name>A0ABV9L7X7_9FLAO</name>
<evidence type="ECO:0000256" key="6">
    <source>
        <dbReference type="SAM" id="Phobius"/>
    </source>
</evidence>
<dbReference type="InterPro" id="IPR005495">
    <property type="entry name" value="LptG/LptF_permease"/>
</dbReference>
<evidence type="ECO:0000256" key="3">
    <source>
        <dbReference type="ARBA" id="ARBA00022692"/>
    </source>
</evidence>
<sequence>MKILDRYIFFTFVKTFLSIFSILMFIFVLQSVWLYIQELAGRDLDFDVILKFLLFAMPSLVTLVLPLSVLLTSIMTFGNFAENYEFAAMKSTGISLQRAMKSVIFFIIFLGIASFLFANYVIPASQVEFRNLRNNIGKMKPAMLIRSGQFNEIGDDFNMRVAEKYGDRDQYLRDVVIHQKEKGRLGNYTVIVAKEGELISSIDSPTLSLQLKEGNYYTEVQKKKTKEKLKEPFAKSYFETYTLNIDLSALGNEDLDARDINNTYQMMDIVLLDSSITALSERFVEDRTKFTNKYVSRIKPPPVDTLYQGNVKQQSAEIKEAILDNYEIKDRVRILEIAKSNISNTIADIENRKKILKIDVKRLSKFEISLHEKYVLGFSCILLFFVGAPLGAIIRKGGLGLPIVIGVVLFLTFHFIGIFAKNSAEDNSISPFIASWLSTFILFPLGVYLTYRATTDQGIFDVDIMPTFIKKLFARPKKKAINIDALDLSYSISDEEEKMLDTLSSNQLKDIVKNYKESGHSTDVRKAAISRLGKLGITLDNLKTQGYFTDNL</sequence>
<comment type="caution">
    <text evidence="7">The sequence shown here is derived from an EMBL/GenBank/DDBJ whole genome shotgun (WGS) entry which is preliminary data.</text>
</comment>
<evidence type="ECO:0000313" key="7">
    <source>
        <dbReference type="EMBL" id="MFC4690049.1"/>
    </source>
</evidence>
<keyword evidence="4 6" id="KW-1133">Transmembrane helix</keyword>
<feature type="transmembrane region" description="Helical" evidence="6">
    <location>
        <begin position="374"/>
        <end position="394"/>
    </location>
</feature>
<reference evidence="8" key="1">
    <citation type="journal article" date="2019" name="Int. J. Syst. Evol. Microbiol.">
        <title>The Global Catalogue of Microorganisms (GCM) 10K type strain sequencing project: providing services to taxonomists for standard genome sequencing and annotation.</title>
        <authorList>
            <consortium name="The Broad Institute Genomics Platform"/>
            <consortium name="The Broad Institute Genome Sequencing Center for Infectious Disease"/>
            <person name="Wu L."/>
            <person name="Ma J."/>
        </authorList>
    </citation>
    <scope>NUCLEOTIDE SEQUENCE [LARGE SCALE GENOMIC DNA]</scope>
    <source>
        <strain evidence="8">CGMCC 4.7427</strain>
    </source>
</reference>
<feature type="transmembrane region" description="Helical" evidence="6">
    <location>
        <begin position="401"/>
        <end position="420"/>
    </location>
</feature>
<dbReference type="RefSeq" id="WP_380032939.1">
    <property type="nucleotide sequence ID" value="NZ_JBHSHB010000008.1"/>
</dbReference>
<accession>A0ABV9L7X7</accession>
<dbReference type="Pfam" id="PF03739">
    <property type="entry name" value="LptF_LptG"/>
    <property type="match status" value="1"/>
</dbReference>
<feature type="transmembrane region" description="Helical" evidence="6">
    <location>
        <begin position="102"/>
        <end position="122"/>
    </location>
</feature>
<gene>
    <name evidence="7" type="ORF">ACFO5T_06375</name>
</gene>
<keyword evidence="2" id="KW-1003">Cell membrane</keyword>
<dbReference type="EMBL" id="JBHSHB010000008">
    <property type="protein sequence ID" value="MFC4690049.1"/>
    <property type="molecule type" value="Genomic_DNA"/>
</dbReference>
<evidence type="ECO:0000256" key="5">
    <source>
        <dbReference type="ARBA" id="ARBA00023136"/>
    </source>
</evidence>
<feature type="transmembrane region" description="Helical" evidence="6">
    <location>
        <begin position="48"/>
        <end position="81"/>
    </location>
</feature>
<evidence type="ECO:0000313" key="8">
    <source>
        <dbReference type="Proteomes" id="UP001595878"/>
    </source>
</evidence>
<keyword evidence="3 6" id="KW-0812">Transmembrane</keyword>
<dbReference type="Proteomes" id="UP001595878">
    <property type="component" value="Unassembled WGS sequence"/>
</dbReference>
<evidence type="ECO:0000256" key="2">
    <source>
        <dbReference type="ARBA" id="ARBA00022475"/>
    </source>
</evidence>
<organism evidence="7 8">
    <name type="scientific">Dokdonia genika</name>
    <dbReference type="NCBI Taxonomy" id="308113"/>
    <lineage>
        <taxon>Bacteria</taxon>
        <taxon>Pseudomonadati</taxon>
        <taxon>Bacteroidota</taxon>
        <taxon>Flavobacteriia</taxon>
        <taxon>Flavobacteriales</taxon>
        <taxon>Flavobacteriaceae</taxon>
        <taxon>Dokdonia</taxon>
    </lineage>
</organism>
<keyword evidence="5 6" id="KW-0472">Membrane</keyword>
<comment type="subcellular location">
    <subcellularLocation>
        <location evidence="1">Cell membrane</location>
        <topology evidence="1">Multi-pass membrane protein</topology>
    </subcellularLocation>
</comment>
<evidence type="ECO:0000256" key="4">
    <source>
        <dbReference type="ARBA" id="ARBA00022989"/>
    </source>
</evidence>
<proteinExistence type="predicted"/>
<evidence type="ECO:0000256" key="1">
    <source>
        <dbReference type="ARBA" id="ARBA00004651"/>
    </source>
</evidence>
<feature type="transmembrane region" description="Helical" evidence="6">
    <location>
        <begin position="7"/>
        <end position="36"/>
    </location>
</feature>
<dbReference type="PANTHER" id="PTHR33529:SF6">
    <property type="entry name" value="YJGP_YJGQ FAMILY PERMEASE"/>
    <property type="match status" value="1"/>
</dbReference>
<keyword evidence="8" id="KW-1185">Reference proteome</keyword>
<dbReference type="PANTHER" id="PTHR33529">
    <property type="entry name" value="SLR0882 PROTEIN-RELATED"/>
    <property type="match status" value="1"/>
</dbReference>
<feature type="transmembrane region" description="Helical" evidence="6">
    <location>
        <begin position="432"/>
        <end position="451"/>
    </location>
</feature>
<protein>
    <submittedName>
        <fullName evidence="7">LptF/LptG family permease</fullName>
    </submittedName>
</protein>